<organism evidence="2 3">
    <name type="scientific">Ciona savignyi</name>
    <name type="common">Pacific transparent sea squirt</name>
    <dbReference type="NCBI Taxonomy" id="51511"/>
    <lineage>
        <taxon>Eukaryota</taxon>
        <taxon>Metazoa</taxon>
        <taxon>Chordata</taxon>
        <taxon>Tunicata</taxon>
        <taxon>Ascidiacea</taxon>
        <taxon>Phlebobranchia</taxon>
        <taxon>Cionidae</taxon>
        <taxon>Ciona</taxon>
    </lineage>
</organism>
<evidence type="ECO:0000313" key="3">
    <source>
        <dbReference type="Proteomes" id="UP000007875"/>
    </source>
</evidence>
<dbReference type="InterPro" id="IPR027996">
    <property type="entry name" value="TEDC1_dom"/>
</dbReference>
<accession>H2YGG3</accession>
<dbReference type="GeneTree" id="ENSGT00530000069435"/>
<reference evidence="2" key="3">
    <citation type="submission" date="2025-09" db="UniProtKB">
        <authorList>
            <consortium name="Ensembl"/>
        </authorList>
    </citation>
    <scope>IDENTIFICATION</scope>
</reference>
<dbReference type="Ensembl" id="ENSCSAVT00000004476.1">
    <property type="protein sequence ID" value="ENSCSAVP00000004412.1"/>
    <property type="gene ID" value="ENSCSAVG00000002611.1"/>
</dbReference>
<name>H2YGG3_CIOSA</name>
<dbReference type="InParanoid" id="H2YGG3"/>
<protein>
    <recommendedName>
        <fullName evidence="1">Tubulin epsilon and delta complex protein 1 domain-containing protein</fullName>
    </recommendedName>
</protein>
<keyword evidence="3" id="KW-1185">Reference proteome</keyword>
<feature type="domain" description="Tubulin epsilon and delta complex protein 1" evidence="1">
    <location>
        <begin position="92"/>
        <end position="254"/>
    </location>
</feature>
<dbReference type="PANTHER" id="PTHR35076">
    <property type="entry name" value="TUBULIN EPSILON AND DELTA COMPLEX PROTEIN 1"/>
    <property type="match status" value="1"/>
</dbReference>
<dbReference type="InterPro" id="IPR043535">
    <property type="entry name" value="TEDC1"/>
</dbReference>
<dbReference type="HOGENOM" id="CLU_681455_0_0_1"/>
<reference evidence="2" key="2">
    <citation type="submission" date="2025-08" db="UniProtKB">
        <authorList>
            <consortium name="Ensembl"/>
        </authorList>
    </citation>
    <scope>IDENTIFICATION</scope>
</reference>
<reference evidence="3" key="1">
    <citation type="submission" date="2003-08" db="EMBL/GenBank/DDBJ databases">
        <authorList>
            <person name="Birren B."/>
            <person name="Nusbaum C."/>
            <person name="Abebe A."/>
            <person name="Abouelleil A."/>
            <person name="Adekoya E."/>
            <person name="Ait-zahra M."/>
            <person name="Allen N."/>
            <person name="Allen T."/>
            <person name="An P."/>
            <person name="Anderson M."/>
            <person name="Anderson S."/>
            <person name="Arachchi H."/>
            <person name="Armbruster J."/>
            <person name="Bachantsang P."/>
            <person name="Baldwin J."/>
            <person name="Barry A."/>
            <person name="Bayul T."/>
            <person name="Blitshsteyn B."/>
            <person name="Bloom T."/>
            <person name="Blye J."/>
            <person name="Boguslavskiy L."/>
            <person name="Borowsky M."/>
            <person name="Boukhgalter B."/>
            <person name="Brunache A."/>
            <person name="Butler J."/>
            <person name="Calixte N."/>
            <person name="Calvo S."/>
            <person name="Camarata J."/>
            <person name="Campo K."/>
            <person name="Chang J."/>
            <person name="Cheshatsang Y."/>
            <person name="Citroen M."/>
            <person name="Collymore A."/>
            <person name="Considine T."/>
            <person name="Cook A."/>
            <person name="Cooke P."/>
            <person name="Corum B."/>
            <person name="Cuomo C."/>
            <person name="David R."/>
            <person name="Dawoe T."/>
            <person name="Degray S."/>
            <person name="Dodge S."/>
            <person name="Dooley K."/>
            <person name="Dorje P."/>
            <person name="Dorjee K."/>
            <person name="Dorris L."/>
            <person name="Duffey N."/>
            <person name="Dupes A."/>
            <person name="Elkins T."/>
            <person name="Engels R."/>
            <person name="Erickson J."/>
            <person name="Farina A."/>
            <person name="Faro S."/>
            <person name="Ferreira P."/>
            <person name="Fischer H."/>
            <person name="Fitzgerald M."/>
            <person name="Foley K."/>
            <person name="Gage D."/>
            <person name="Galagan J."/>
            <person name="Gearin G."/>
            <person name="Gnerre S."/>
            <person name="Gnirke A."/>
            <person name="Goyette A."/>
            <person name="Graham J."/>
            <person name="Grandbois E."/>
            <person name="Gyaltsen K."/>
            <person name="Hafez N."/>
            <person name="Hagopian D."/>
            <person name="Hagos B."/>
            <person name="Hall J."/>
            <person name="Hatcher B."/>
            <person name="Heller A."/>
            <person name="Higgins H."/>
            <person name="Honan T."/>
            <person name="Horn A."/>
            <person name="Houde N."/>
            <person name="Hughes L."/>
            <person name="Hulme W."/>
            <person name="Husby E."/>
            <person name="Iliev I."/>
            <person name="Jaffe D."/>
            <person name="Jones C."/>
            <person name="Kamal M."/>
            <person name="Kamat A."/>
            <person name="Kamvysselis M."/>
            <person name="Karlsson E."/>
            <person name="Kells C."/>
            <person name="Kieu A."/>
            <person name="Kisner P."/>
            <person name="Kodira C."/>
            <person name="Kulbokas E."/>
            <person name="Labutti K."/>
            <person name="Lama D."/>
            <person name="Landers T."/>
            <person name="Leger J."/>
            <person name="Levine S."/>
            <person name="Lewis D."/>
            <person name="Lewis T."/>
            <person name="Lindblad-toh K."/>
            <person name="Liu X."/>
            <person name="Lokyitsang T."/>
            <person name="Lokyitsang Y."/>
            <person name="Lucien O."/>
            <person name="Lui A."/>
            <person name="Ma L.J."/>
            <person name="Mabbitt R."/>
            <person name="Macdonald J."/>
            <person name="Maclean C."/>
            <person name="Major J."/>
            <person name="Manning J."/>
            <person name="Marabella R."/>
            <person name="Maru K."/>
            <person name="Matthews C."/>
            <person name="Mauceli E."/>
            <person name="Mccarthy M."/>
            <person name="Mcdonough S."/>
            <person name="Mcghee T."/>
            <person name="Meldrim J."/>
            <person name="Meneus L."/>
            <person name="Mesirov J."/>
            <person name="Mihalev A."/>
            <person name="Mihova T."/>
            <person name="Mikkelsen T."/>
            <person name="Mlenga V."/>
            <person name="Moru K."/>
            <person name="Mozes J."/>
            <person name="Mulrain L."/>
            <person name="Munson G."/>
            <person name="Naylor J."/>
            <person name="Newes C."/>
            <person name="Nguyen C."/>
            <person name="Nguyen N."/>
            <person name="Nguyen T."/>
            <person name="Nicol R."/>
            <person name="Nielsen C."/>
            <person name="Nizzari M."/>
            <person name="Norbu C."/>
            <person name="Norbu N."/>
            <person name="O'donnell P."/>
            <person name="Okoawo O."/>
            <person name="O'leary S."/>
            <person name="Omotosho B."/>
            <person name="O'neill K."/>
            <person name="Osman S."/>
            <person name="Parker S."/>
            <person name="Perrin D."/>
            <person name="Phunkhang P."/>
            <person name="Piqani B."/>
            <person name="Purcell S."/>
            <person name="Rachupka T."/>
            <person name="Ramasamy U."/>
            <person name="Rameau R."/>
            <person name="Ray V."/>
            <person name="Raymond C."/>
            <person name="Retta R."/>
            <person name="Richardson S."/>
            <person name="Rise C."/>
            <person name="Rodriguez J."/>
            <person name="Rogers J."/>
            <person name="Rogov P."/>
            <person name="Rutman M."/>
            <person name="Schupbach R."/>
            <person name="Seaman C."/>
            <person name="Settipalli S."/>
            <person name="Sharpe T."/>
            <person name="Sheridan J."/>
            <person name="Sherpa N."/>
            <person name="Shi J."/>
            <person name="Smirnov S."/>
            <person name="Smith C."/>
            <person name="Sougnez C."/>
            <person name="Spencer B."/>
            <person name="Stalker J."/>
            <person name="Stange-thomann N."/>
            <person name="Stavropoulos S."/>
            <person name="Stetson K."/>
            <person name="Stone C."/>
            <person name="Stone S."/>
            <person name="Stubbs M."/>
            <person name="Talamas J."/>
            <person name="Tchuinga P."/>
            <person name="Tenzing P."/>
            <person name="Tesfaye S."/>
            <person name="Theodore J."/>
            <person name="Thoulutsang Y."/>
            <person name="Topham K."/>
            <person name="Towey S."/>
            <person name="Tsamla T."/>
            <person name="Tsomo N."/>
            <person name="Vallee D."/>
            <person name="Vassiliev H."/>
            <person name="Venkataraman V."/>
            <person name="Vinson J."/>
            <person name="Vo A."/>
            <person name="Wade C."/>
            <person name="Wang S."/>
            <person name="Wangchuk T."/>
            <person name="Wangdi T."/>
            <person name="Whittaker C."/>
            <person name="Wilkinson J."/>
            <person name="Wu Y."/>
            <person name="Wyman D."/>
            <person name="Yadav S."/>
            <person name="Yang S."/>
            <person name="Yang X."/>
            <person name="Yeager S."/>
            <person name="Yee E."/>
            <person name="Young G."/>
            <person name="Zainoun J."/>
            <person name="Zembeck L."/>
            <person name="Zimmer A."/>
            <person name="Zody M."/>
            <person name="Lander E."/>
        </authorList>
    </citation>
    <scope>NUCLEOTIDE SEQUENCE [LARGE SCALE GENOMIC DNA]</scope>
</reference>
<dbReference type="Proteomes" id="UP000007875">
    <property type="component" value="Unassembled WGS sequence"/>
</dbReference>
<dbReference type="Pfam" id="PF14970">
    <property type="entry name" value="TEDC1"/>
    <property type="match status" value="1"/>
</dbReference>
<sequence length="404" mass="47144">MSEKGSTNPVKLSIVQLCKLLKHGGVCKELNPDLFRRAKLNEKVAVDGMRKLLESCICYLRNSKQLPKQEKLCFQDVMKILRYPNSLCAEPSSRDYLFCFTWILHCTNMLQIICNNAHHQISAYQLLLNEKTKSFSNTSKREQEYDAFTISNQFQYIAWVLGRIELTSNHLRTLRAANVNNEIRIFERATKVLASGSRNENTSRRAIADDILVIKHPLLTRLVERNLEQKVQVLQSYMKWKLVESIFWNWMDECIDKESEFLVNRSFQVETCHAQLLNKIICNVKTKLQSESLMALETYGNDLPKQVRFEVKHETEQKVGTIFKRIKSTHHRPQLIPVNDNLIGKPGRSGFDVRLASHEINPHHNMQQLSRWRQLRCQINEHFSQLVARSLHNNIMLVNHSEFS</sequence>
<dbReference type="PANTHER" id="PTHR35076:SF1">
    <property type="entry name" value="TUBULIN EPSILON AND DELTA COMPLEX PROTEIN 1"/>
    <property type="match status" value="1"/>
</dbReference>
<proteinExistence type="predicted"/>
<evidence type="ECO:0000259" key="1">
    <source>
        <dbReference type="Pfam" id="PF14970"/>
    </source>
</evidence>
<evidence type="ECO:0000313" key="2">
    <source>
        <dbReference type="Ensembl" id="ENSCSAVP00000004412.1"/>
    </source>
</evidence>
<dbReference type="AlphaFoldDB" id="H2YGG3"/>